<organism evidence="1 2">
    <name type="scientific">Microcystis aeruginosa (strain NIES-843 / IAM M-2473)</name>
    <dbReference type="NCBI Taxonomy" id="449447"/>
    <lineage>
        <taxon>Bacteria</taxon>
        <taxon>Bacillati</taxon>
        <taxon>Cyanobacteriota</taxon>
        <taxon>Cyanophyceae</taxon>
        <taxon>Oscillatoriophycideae</taxon>
        <taxon>Chroococcales</taxon>
        <taxon>Microcystaceae</taxon>
        <taxon>Microcystis</taxon>
    </lineage>
</organism>
<protein>
    <submittedName>
        <fullName evidence="1">Uncharacterized protein</fullName>
    </submittedName>
</protein>
<dbReference type="KEGG" id="mar:MAE_16160"/>
<dbReference type="PaxDb" id="449447-MAE_16160"/>
<dbReference type="EMBL" id="AP009552">
    <property type="protein sequence ID" value="BAG01438.1"/>
    <property type="molecule type" value="Genomic_DNA"/>
</dbReference>
<dbReference type="HOGENOM" id="CLU_3119808_0_0_3"/>
<reference evidence="1 2" key="1">
    <citation type="journal article" date="2007" name="DNA Res.">
        <title>Complete genomic structure of the bloom-forming toxic cyanobacterium Microcystis aeruginosa NIES-843.</title>
        <authorList>
            <person name="Kaneko T."/>
            <person name="Nakajima N."/>
            <person name="Okamoto S."/>
            <person name="Suzuki I."/>
            <person name="Tanabe Y."/>
            <person name="Tamaoki M."/>
            <person name="Nakamura Y."/>
            <person name="Kasai F."/>
            <person name="Watanabe A."/>
            <person name="Kawashima K."/>
            <person name="Kishida Y."/>
            <person name="Ono A."/>
            <person name="Shimizu Y."/>
            <person name="Takahashi C."/>
            <person name="Minami C."/>
            <person name="Fujishiro T."/>
            <person name="Kohara M."/>
            <person name="Katoh M."/>
            <person name="Nakazaki N."/>
            <person name="Nakayama S."/>
            <person name="Yamada M."/>
            <person name="Tabata S."/>
            <person name="Watanabe M.M."/>
        </authorList>
    </citation>
    <scope>NUCLEOTIDE SEQUENCE [LARGE SCALE GENOMIC DNA]</scope>
    <source>
        <strain evidence="2">NIES-843 / IAM M-247</strain>
    </source>
</reference>
<gene>
    <name evidence="1" type="ordered locus">MAE_16160</name>
</gene>
<keyword evidence="2" id="KW-1185">Reference proteome</keyword>
<proteinExistence type="predicted"/>
<evidence type="ECO:0000313" key="2">
    <source>
        <dbReference type="Proteomes" id="UP000001510"/>
    </source>
</evidence>
<evidence type="ECO:0000313" key="1">
    <source>
        <dbReference type="EMBL" id="BAG01438.1"/>
    </source>
</evidence>
<dbReference type="Proteomes" id="UP000001510">
    <property type="component" value="Chromosome"/>
</dbReference>
<name>B0JVA4_MICAN</name>
<sequence>MTNSQDNYSREFNPFSLNLIKGNPSVLSKRVISGKLATLSITLPQTNPRT</sequence>
<dbReference type="EnsemblBacteria" id="BAG01438">
    <property type="protein sequence ID" value="BAG01438"/>
    <property type="gene ID" value="MAE_16160"/>
</dbReference>
<dbReference type="AlphaFoldDB" id="B0JVA4"/>
<accession>B0JVA4</accession>